<proteinExistence type="predicted"/>
<dbReference type="Proteomes" id="UP000004756">
    <property type="component" value="Unassembled WGS sequence"/>
</dbReference>
<protein>
    <submittedName>
        <fullName evidence="2">Uncharacterized protein</fullName>
    </submittedName>
</protein>
<evidence type="ECO:0000256" key="1">
    <source>
        <dbReference type="SAM" id="Phobius"/>
    </source>
</evidence>
<sequence>MVCNRQALMILLIVTFLRIVLFLYFTISIEKMSAFFCTYHQFCLISLGICTHFLYIMHISHSFAPMIRTTIFQI</sequence>
<keyword evidence="1" id="KW-0472">Membrane</keyword>
<dbReference type="HOGENOM" id="CLU_2681073_0_0_9"/>
<name>C0CXP5_9FIRM</name>
<keyword evidence="1" id="KW-0812">Transmembrane</keyword>
<reference evidence="2 3" key="1">
    <citation type="submission" date="2009-02" db="EMBL/GenBank/DDBJ databases">
        <title>Draft genome sequence of Clostridium asparagiforme (DSM 15981).</title>
        <authorList>
            <person name="Sudarsanam P."/>
            <person name="Ley R."/>
            <person name="Guruge J."/>
            <person name="Turnbaugh P.J."/>
            <person name="Mahowald M."/>
            <person name="Liep D."/>
            <person name="Gordon J."/>
        </authorList>
    </citation>
    <scope>NUCLEOTIDE SEQUENCE [LARGE SCALE GENOMIC DNA]</scope>
    <source>
        <strain evidence="2 3">DSM 15981</strain>
    </source>
</reference>
<keyword evidence="3" id="KW-1185">Reference proteome</keyword>
<feature type="transmembrane region" description="Helical" evidence="1">
    <location>
        <begin position="7"/>
        <end position="27"/>
    </location>
</feature>
<feature type="transmembrane region" description="Helical" evidence="1">
    <location>
        <begin position="39"/>
        <end position="58"/>
    </location>
</feature>
<keyword evidence="1" id="KW-1133">Transmembrane helix</keyword>
<comment type="caution">
    <text evidence="2">The sequence shown here is derived from an EMBL/GenBank/DDBJ whole genome shotgun (WGS) entry which is preliminary data.</text>
</comment>
<dbReference type="AlphaFoldDB" id="C0CXP5"/>
<evidence type="ECO:0000313" key="3">
    <source>
        <dbReference type="Proteomes" id="UP000004756"/>
    </source>
</evidence>
<accession>C0CXP5</accession>
<gene>
    <name evidence="2" type="ORF">CLOSTASPAR_01771</name>
</gene>
<dbReference type="EMBL" id="ACCJ01000092">
    <property type="protein sequence ID" value="EEG56136.1"/>
    <property type="molecule type" value="Genomic_DNA"/>
</dbReference>
<evidence type="ECO:0000313" key="2">
    <source>
        <dbReference type="EMBL" id="EEG56136.1"/>
    </source>
</evidence>
<organism evidence="2 3">
    <name type="scientific">[Clostridium] asparagiforme DSM 15981</name>
    <dbReference type="NCBI Taxonomy" id="518636"/>
    <lineage>
        <taxon>Bacteria</taxon>
        <taxon>Bacillati</taxon>
        <taxon>Bacillota</taxon>
        <taxon>Clostridia</taxon>
        <taxon>Lachnospirales</taxon>
        <taxon>Lachnospiraceae</taxon>
        <taxon>Enterocloster</taxon>
    </lineage>
</organism>